<dbReference type="EMBL" id="CM001219">
    <property type="protein sequence ID" value="AES73330.1"/>
    <property type="molecule type" value="Genomic_DNA"/>
</dbReference>
<reference evidence="3" key="3">
    <citation type="submission" date="2015-04" db="UniProtKB">
        <authorList>
            <consortium name="EnsemblPlants"/>
        </authorList>
    </citation>
    <scope>IDENTIFICATION</scope>
    <source>
        <strain evidence="3">cv. Jemalong A17</strain>
    </source>
</reference>
<dbReference type="EnsemblPlants" id="AES73330">
    <property type="protein sequence ID" value="AES73330"/>
    <property type="gene ID" value="MTR_3g102110"/>
</dbReference>
<feature type="transmembrane region" description="Helical" evidence="1">
    <location>
        <begin position="12"/>
        <end position="33"/>
    </location>
</feature>
<keyword evidence="1" id="KW-1133">Transmembrane helix</keyword>
<keyword evidence="4" id="KW-1185">Reference proteome</keyword>
<proteinExistence type="predicted"/>
<name>G7J6Y6_MEDTR</name>
<accession>G7J6Y6</accession>
<keyword evidence="1 2" id="KW-0812">Transmembrane</keyword>
<dbReference type="Proteomes" id="UP000002051">
    <property type="component" value="Chromosome 3"/>
</dbReference>
<evidence type="ECO:0000313" key="4">
    <source>
        <dbReference type="Proteomes" id="UP000002051"/>
    </source>
</evidence>
<evidence type="ECO:0000313" key="2">
    <source>
        <dbReference type="EMBL" id="AES73330.1"/>
    </source>
</evidence>
<reference evidence="2 4" key="2">
    <citation type="journal article" date="2014" name="BMC Genomics">
        <title>An improved genome release (version Mt4.0) for the model legume Medicago truncatula.</title>
        <authorList>
            <person name="Tang H."/>
            <person name="Krishnakumar V."/>
            <person name="Bidwell S."/>
            <person name="Rosen B."/>
            <person name="Chan A."/>
            <person name="Zhou S."/>
            <person name="Gentzbittel L."/>
            <person name="Childs K.L."/>
            <person name="Yandell M."/>
            <person name="Gundlach H."/>
            <person name="Mayer K.F."/>
            <person name="Schwartz D.C."/>
            <person name="Town C.D."/>
        </authorList>
    </citation>
    <scope>GENOME REANNOTATION</scope>
    <source>
        <strain evidence="3 4">cv. Jemalong A17</strain>
    </source>
</reference>
<dbReference type="PaxDb" id="3880-AES73330"/>
<dbReference type="HOGENOM" id="CLU_172100_2_0_1"/>
<keyword evidence="1" id="KW-0472">Membrane</keyword>
<protein>
    <submittedName>
        <fullName evidence="2">Transmembrane protein, putative</fullName>
    </submittedName>
</protein>
<sequence length="61" mass="6929">MVWASTLKIRKHVNFGDLGFIILFVGVLSFYAINLGDMSLFADSPFTFLAMFVSDVIYLFE</sequence>
<reference evidence="2 4" key="1">
    <citation type="journal article" date="2011" name="Nature">
        <title>The Medicago genome provides insight into the evolution of rhizobial symbioses.</title>
        <authorList>
            <person name="Young N.D."/>
            <person name="Debelle F."/>
            <person name="Oldroyd G.E."/>
            <person name="Geurts R."/>
            <person name="Cannon S.B."/>
            <person name="Udvardi M.K."/>
            <person name="Benedito V.A."/>
            <person name="Mayer K.F."/>
            <person name="Gouzy J."/>
            <person name="Schoof H."/>
            <person name="Van de Peer Y."/>
            <person name="Proost S."/>
            <person name="Cook D.R."/>
            <person name="Meyers B.C."/>
            <person name="Spannagl M."/>
            <person name="Cheung F."/>
            <person name="De Mita S."/>
            <person name="Krishnakumar V."/>
            <person name="Gundlach H."/>
            <person name="Zhou S."/>
            <person name="Mudge J."/>
            <person name="Bharti A.K."/>
            <person name="Murray J.D."/>
            <person name="Naoumkina M.A."/>
            <person name="Rosen B."/>
            <person name="Silverstein K.A."/>
            <person name="Tang H."/>
            <person name="Rombauts S."/>
            <person name="Zhao P.X."/>
            <person name="Zhou P."/>
            <person name="Barbe V."/>
            <person name="Bardou P."/>
            <person name="Bechner M."/>
            <person name="Bellec A."/>
            <person name="Berger A."/>
            <person name="Berges H."/>
            <person name="Bidwell S."/>
            <person name="Bisseling T."/>
            <person name="Choisne N."/>
            <person name="Couloux A."/>
            <person name="Denny R."/>
            <person name="Deshpande S."/>
            <person name="Dai X."/>
            <person name="Doyle J.J."/>
            <person name="Dudez A.M."/>
            <person name="Farmer A.D."/>
            <person name="Fouteau S."/>
            <person name="Franken C."/>
            <person name="Gibelin C."/>
            <person name="Gish J."/>
            <person name="Goldstein S."/>
            <person name="Gonzalez A.J."/>
            <person name="Green P.J."/>
            <person name="Hallab A."/>
            <person name="Hartog M."/>
            <person name="Hua A."/>
            <person name="Humphray S.J."/>
            <person name="Jeong D.H."/>
            <person name="Jing Y."/>
            <person name="Jocker A."/>
            <person name="Kenton S.M."/>
            <person name="Kim D.J."/>
            <person name="Klee K."/>
            <person name="Lai H."/>
            <person name="Lang C."/>
            <person name="Lin S."/>
            <person name="Macmil S.L."/>
            <person name="Magdelenat G."/>
            <person name="Matthews L."/>
            <person name="McCorrison J."/>
            <person name="Monaghan E.L."/>
            <person name="Mun J.H."/>
            <person name="Najar F.Z."/>
            <person name="Nicholson C."/>
            <person name="Noirot C."/>
            <person name="O'Bleness M."/>
            <person name="Paule C.R."/>
            <person name="Poulain J."/>
            <person name="Prion F."/>
            <person name="Qin B."/>
            <person name="Qu C."/>
            <person name="Retzel E.F."/>
            <person name="Riddle C."/>
            <person name="Sallet E."/>
            <person name="Samain S."/>
            <person name="Samson N."/>
            <person name="Sanders I."/>
            <person name="Saurat O."/>
            <person name="Scarpelli C."/>
            <person name="Schiex T."/>
            <person name="Segurens B."/>
            <person name="Severin A.J."/>
            <person name="Sherrier D.J."/>
            <person name="Shi R."/>
            <person name="Sims S."/>
            <person name="Singer S.R."/>
            <person name="Sinharoy S."/>
            <person name="Sterck L."/>
            <person name="Viollet A."/>
            <person name="Wang B.B."/>
            <person name="Wang K."/>
            <person name="Wang M."/>
            <person name="Wang X."/>
            <person name="Warfsmann J."/>
            <person name="Weissenbach J."/>
            <person name="White D.D."/>
            <person name="White J.D."/>
            <person name="Wiley G.B."/>
            <person name="Wincker P."/>
            <person name="Xing Y."/>
            <person name="Yang L."/>
            <person name="Yao Z."/>
            <person name="Ying F."/>
            <person name="Zhai J."/>
            <person name="Zhou L."/>
            <person name="Zuber A."/>
            <person name="Denarie J."/>
            <person name="Dixon R.A."/>
            <person name="May G.D."/>
            <person name="Schwartz D.C."/>
            <person name="Rogers J."/>
            <person name="Quetier F."/>
            <person name="Town C.D."/>
            <person name="Roe B.A."/>
        </authorList>
    </citation>
    <scope>NUCLEOTIDE SEQUENCE [LARGE SCALE GENOMIC DNA]</scope>
    <source>
        <strain evidence="2">A17</strain>
        <strain evidence="3 4">cv. Jemalong A17</strain>
    </source>
</reference>
<organism evidence="2 4">
    <name type="scientific">Medicago truncatula</name>
    <name type="common">Barrel medic</name>
    <name type="synonym">Medicago tribuloides</name>
    <dbReference type="NCBI Taxonomy" id="3880"/>
    <lineage>
        <taxon>Eukaryota</taxon>
        <taxon>Viridiplantae</taxon>
        <taxon>Streptophyta</taxon>
        <taxon>Embryophyta</taxon>
        <taxon>Tracheophyta</taxon>
        <taxon>Spermatophyta</taxon>
        <taxon>Magnoliopsida</taxon>
        <taxon>eudicotyledons</taxon>
        <taxon>Gunneridae</taxon>
        <taxon>Pentapetalae</taxon>
        <taxon>rosids</taxon>
        <taxon>fabids</taxon>
        <taxon>Fabales</taxon>
        <taxon>Fabaceae</taxon>
        <taxon>Papilionoideae</taxon>
        <taxon>50 kb inversion clade</taxon>
        <taxon>NPAAA clade</taxon>
        <taxon>Hologalegina</taxon>
        <taxon>IRL clade</taxon>
        <taxon>Trifolieae</taxon>
        <taxon>Medicago</taxon>
    </lineage>
</organism>
<dbReference type="AlphaFoldDB" id="G7J6Y6"/>
<evidence type="ECO:0000256" key="1">
    <source>
        <dbReference type="SAM" id="Phobius"/>
    </source>
</evidence>
<gene>
    <name evidence="2" type="ordered locus">MTR_3g102110</name>
</gene>
<evidence type="ECO:0000313" key="3">
    <source>
        <dbReference type="EnsemblPlants" id="AES73330"/>
    </source>
</evidence>